<keyword evidence="1" id="KW-0430">Lectin</keyword>
<dbReference type="Pfam" id="PF00059">
    <property type="entry name" value="Lectin_C"/>
    <property type="match status" value="1"/>
</dbReference>
<dbReference type="PANTHER" id="PTHR22803">
    <property type="entry name" value="MANNOSE, PHOSPHOLIPASE, LECTIN RECEPTOR RELATED"/>
    <property type="match status" value="1"/>
</dbReference>
<keyword evidence="2" id="KW-0812">Transmembrane</keyword>
<dbReference type="InterPro" id="IPR033989">
    <property type="entry name" value="CD209-like_CTLD"/>
</dbReference>
<protein>
    <submittedName>
        <fullName evidence="5">C-type lectin domain family 4 member E-like</fullName>
    </submittedName>
</protein>
<dbReference type="SMART" id="SM00034">
    <property type="entry name" value="CLECT"/>
    <property type="match status" value="1"/>
</dbReference>
<name>A0A7R5K3P1_9PASS</name>
<feature type="domain" description="C-type lectin" evidence="3">
    <location>
        <begin position="139"/>
        <end position="251"/>
    </location>
</feature>
<dbReference type="PROSITE" id="PS50041">
    <property type="entry name" value="C_TYPE_LECTIN_2"/>
    <property type="match status" value="1"/>
</dbReference>
<evidence type="ECO:0000256" key="2">
    <source>
        <dbReference type="SAM" id="Phobius"/>
    </source>
</evidence>
<evidence type="ECO:0000313" key="4">
    <source>
        <dbReference type="Proteomes" id="UP000504627"/>
    </source>
</evidence>
<evidence type="ECO:0000259" key="3">
    <source>
        <dbReference type="PROSITE" id="PS50041"/>
    </source>
</evidence>
<reference evidence="5" key="1">
    <citation type="submission" date="2025-08" db="UniProtKB">
        <authorList>
            <consortium name="RefSeq"/>
        </authorList>
    </citation>
    <scope>IDENTIFICATION</scope>
    <source>
        <tissue evidence="5">Muscle</tissue>
    </source>
</reference>
<dbReference type="InterPro" id="IPR016186">
    <property type="entry name" value="C-type_lectin-like/link_sf"/>
</dbReference>
<sequence>MGTVDPWRRVNSVFTLVERMNCQGRVSPGTAASAEERSCSWLNPWVFLISVLVIKTAFVTICLVVLLHGGYGQYKNLLQNSTEWHCIPKISADNMAPFSHSSDQPTALQEKFTAWECDSAVSENKGRGWMCCPKGWRRFQNSCYFLSLDMMSWAESEQNCTGMGSHLVVINSEEEQVFLSKQIKPVLKAENFYIGLRAEIVDQWQWVDKTPYNVTAAFWRRNEPSDHKYEKCVVMHRDSEIPNNWNNIQCQMFYRICEAAAVTV</sequence>
<dbReference type="AlphaFoldDB" id="A0A7R5K3P1"/>
<dbReference type="Proteomes" id="UP000504627">
    <property type="component" value="Unplaced"/>
</dbReference>
<keyword evidence="4" id="KW-1185">Reference proteome</keyword>
<proteinExistence type="predicted"/>
<dbReference type="RefSeq" id="XP_039235936.1">
    <property type="nucleotide sequence ID" value="XM_039380002.1"/>
</dbReference>
<dbReference type="GO" id="GO:0030246">
    <property type="term" value="F:carbohydrate binding"/>
    <property type="evidence" value="ECO:0007669"/>
    <property type="project" value="UniProtKB-KW"/>
</dbReference>
<dbReference type="GeneID" id="113989403"/>
<evidence type="ECO:0000313" key="5">
    <source>
        <dbReference type="RefSeq" id="XP_039235936.1"/>
    </source>
</evidence>
<gene>
    <name evidence="5" type="primary">LOC113989403</name>
</gene>
<keyword evidence="2" id="KW-0472">Membrane</keyword>
<dbReference type="Gene3D" id="3.10.100.10">
    <property type="entry name" value="Mannose-Binding Protein A, subunit A"/>
    <property type="match status" value="1"/>
</dbReference>
<organism evidence="4 5">
    <name type="scientific">Pipra filicauda</name>
    <name type="common">Wire-tailed manakin</name>
    <dbReference type="NCBI Taxonomy" id="649802"/>
    <lineage>
        <taxon>Eukaryota</taxon>
        <taxon>Metazoa</taxon>
        <taxon>Chordata</taxon>
        <taxon>Craniata</taxon>
        <taxon>Vertebrata</taxon>
        <taxon>Euteleostomi</taxon>
        <taxon>Archelosauria</taxon>
        <taxon>Archosauria</taxon>
        <taxon>Dinosauria</taxon>
        <taxon>Saurischia</taxon>
        <taxon>Theropoda</taxon>
        <taxon>Coelurosauria</taxon>
        <taxon>Aves</taxon>
        <taxon>Neognathae</taxon>
        <taxon>Neoaves</taxon>
        <taxon>Telluraves</taxon>
        <taxon>Australaves</taxon>
        <taxon>Passeriformes</taxon>
        <taxon>Pipridae</taxon>
        <taxon>Pipra</taxon>
    </lineage>
</organism>
<keyword evidence="2" id="KW-1133">Transmembrane helix</keyword>
<dbReference type="InterPro" id="IPR016187">
    <property type="entry name" value="CTDL_fold"/>
</dbReference>
<accession>A0A7R5K3P1</accession>
<dbReference type="InParanoid" id="A0A7R5K3P1"/>
<dbReference type="FunCoup" id="A0A7R5K3P1">
    <property type="interactions" value="87"/>
</dbReference>
<dbReference type="SUPFAM" id="SSF56436">
    <property type="entry name" value="C-type lectin-like"/>
    <property type="match status" value="1"/>
</dbReference>
<feature type="transmembrane region" description="Helical" evidence="2">
    <location>
        <begin position="45"/>
        <end position="67"/>
    </location>
</feature>
<dbReference type="InterPro" id="IPR001304">
    <property type="entry name" value="C-type_lectin-like"/>
</dbReference>
<evidence type="ECO:0000256" key="1">
    <source>
        <dbReference type="ARBA" id="ARBA00022734"/>
    </source>
</evidence>
<dbReference type="CDD" id="cd03590">
    <property type="entry name" value="CLECT_DC-SIGN_like"/>
    <property type="match status" value="1"/>
</dbReference>
<dbReference type="InterPro" id="IPR050111">
    <property type="entry name" value="C-type_lectin/snaclec_domain"/>
</dbReference>